<evidence type="ECO:0000313" key="1">
    <source>
        <dbReference type="EMBL" id="KAB8224370.1"/>
    </source>
</evidence>
<sequence length="153" mass="17133">MGIPKPGLPQIRAQLQLLLTVCGNMALTPPNRQHVLHCKKLEKANIRQRHTYSPLQTPLSVVHDAGCSIVCEEIATRSDVQYVANECGIVVSVNAFHPDIAAREFHWTGLMSFSRLCRQELGFSKTAGDVRPQLSEYIKGGRFRQSHLALRLF</sequence>
<reference evidence="1 2" key="1">
    <citation type="submission" date="2019-04" db="EMBL/GenBank/DDBJ databases">
        <title>Fungal friends and foes A comparative genomics study of 23 Aspergillus species from section Flavi.</title>
        <authorList>
            <consortium name="DOE Joint Genome Institute"/>
            <person name="Kjaerbolling I."/>
            <person name="Vesth T.C."/>
            <person name="Frisvad J.C."/>
            <person name="Nybo J.L."/>
            <person name="Theobald S."/>
            <person name="Kildgaard S."/>
            <person name="Petersen T.I."/>
            <person name="Kuo A."/>
            <person name="Sato A."/>
            <person name="Lyhne E.K."/>
            <person name="Kogle M.E."/>
            <person name="Wiebenga A."/>
            <person name="Kun R.S."/>
            <person name="Lubbers R.J."/>
            <person name="Makela M.R."/>
            <person name="Barry K."/>
            <person name="Chovatia M."/>
            <person name="Clum A."/>
            <person name="Daum C."/>
            <person name="Haridas S."/>
            <person name="He G."/>
            <person name="LaButti K."/>
            <person name="Lipzen A."/>
            <person name="Mondo S."/>
            <person name="Pangilinan J."/>
            <person name="Riley R."/>
            <person name="Salamov A."/>
            <person name="Simmons B.A."/>
            <person name="Magnuson J.K."/>
            <person name="Henrissat B."/>
            <person name="Mortensen U.H."/>
            <person name="Larsen T.O."/>
            <person name="De vries R.P."/>
            <person name="Grigoriev I.V."/>
            <person name="Machida M."/>
            <person name="Baker S.E."/>
            <person name="Andersen M.R."/>
        </authorList>
    </citation>
    <scope>NUCLEOTIDE SEQUENCE [LARGE SCALE GENOMIC DNA]</scope>
    <source>
        <strain evidence="1 2">CBS 126849</strain>
    </source>
</reference>
<organism evidence="1 2">
    <name type="scientific">Aspergillus novoparasiticus</name>
    <dbReference type="NCBI Taxonomy" id="986946"/>
    <lineage>
        <taxon>Eukaryota</taxon>
        <taxon>Fungi</taxon>
        <taxon>Dikarya</taxon>
        <taxon>Ascomycota</taxon>
        <taxon>Pezizomycotina</taxon>
        <taxon>Eurotiomycetes</taxon>
        <taxon>Eurotiomycetidae</taxon>
        <taxon>Eurotiales</taxon>
        <taxon>Aspergillaceae</taxon>
        <taxon>Aspergillus</taxon>
        <taxon>Aspergillus subgen. Circumdati</taxon>
    </lineage>
</organism>
<name>A0A5N6F6C1_9EURO</name>
<protein>
    <submittedName>
        <fullName evidence="1">Uncharacterized protein</fullName>
    </submittedName>
</protein>
<dbReference type="AlphaFoldDB" id="A0A5N6F6C1"/>
<accession>A0A5N6F6C1</accession>
<proteinExistence type="predicted"/>
<dbReference type="Proteomes" id="UP000326799">
    <property type="component" value="Unassembled WGS sequence"/>
</dbReference>
<dbReference type="EMBL" id="ML733400">
    <property type="protein sequence ID" value="KAB8224370.1"/>
    <property type="molecule type" value="Genomic_DNA"/>
</dbReference>
<evidence type="ECO:0000313" key="2">
    <source>
        <dbReference type="Proteomes" id="UP000326799"/>
    </source>
</evidence>
<gene>
    <name evidence="1" type="ORF">BDV33DRAFT_165767</name>
</gene>
<keyword evidence="2" id="KW-1185">Reference proteome</keyword>